<evidence type="ECO:0000313" key="1">
    <source>
        <dbReference type="EMBL" id="RFM25483.1"/>
    </source>
</evidence>
<protein>
    <submittedName>
        <fullName evidence="1">Uncharacterized protein</fullName>
    </submittedName>
</protein>
<sequence>MVLCSHSGKAQPYSLIDTPLRQLTLETSYGFASTTLPGFDYPITVTLHIEGMFGIKRYLFSEHSNQIVDYAHPHAFVGYYTMLNAPVESETRVRTVTMNLLRMGIGIRDGIGYRLEQAAITPTINSAMLLARPSFARLPQDRDSASQAERLNNGLHFGTLTAAGVDFQIASALAVNLNYDWMIVFPRFVPLQFMGSHFLQWGLQIVAGYMIDAVFGKFPMLLPWAHFFIKNAINFTLYALRRNQMHFPLASEAPLSVQSFKVGVSFYIGPKVLD</sequence>
<organism evidence="1 2">
    <name type="scientific">Candidatus Thermochlorobacter aerophilus</name>
    <dbReference type="NCBI Taxonomy" id="1868324"/>
    <lineage>
        <taxon>Bacteria</taxon>
        <taxon>Pseudomonadati</taxon>
        <taxon>Chlorobiota</taxon>
        <taxon>Chlorobiia</taxon>
        <taxon>Chlorobiales</taxon>
        <taxon>Candidatus Thermochlorobacteriaceae</taxon>
        <taxon>Candidatus Thermochlorobacter</taxon>
    </lineage>
</organism>
<reference evidence="1 2" key="1">
    <citation type="journal article" date="2011" name="ISME J.">
        <title>Community ecology of hot spring cyanobacterial mats: predominant populations and their functional potential.</title>
        <authorList>
            <person name="Klatt C.G."/>
            <person name="Wood J.M."/>
            <person name="Rusch D.B."/>
            <person name="Bateson M.M."/>
            <person name="Hamamura N."/>
            <person name="Heidelberg J.F."/>
            <person name="Grossman A.R."/>
            <person name="Bhaya D."/>
            <person name="Cohan F.M."/>
            <person name="Kuhl M."/>
            <person name="Bryant D.A."/>
            <person name="Ward D.M."/>
        </authorList>
    </citation>
    <scope>NUCLEOTIDE SEQUENCE [LARGE SCALE GENOMIC DNA]</scope>
    <source>
        <strain evidence="1">OS</strain>
    </source>
</reference>
<name>A0A395M3W8_9BACT</name>
<dbReference type="Proteomes" id="UP000266389">
    <property type="component" value="Unassembled WGS sequence"/>
</dbReference>
<evidence type="ECO:0000313" key="2">
    <source>
        <dbReference type="Proteomes" id="UP000266389"/>
    </source>
</evidence>
<proteinExistence type="predicted"/>
<dbReference type="EMBL" id="PHFL01000001">
    <property type="protein sequence ID" value="RFM25483.1"/>
    <property type="molecule type" value="Genomic_DNA"/>
</dbReference>
<comment type="caution">
    <text evidence="1">The sequence shown here is derived from an EMBL/GenBank/DDBJ whole genome shotgun (WGS) entry which is preliminary data.</text>
</comment>
<dbReference type="AlphaFoldDB" id="A0A395M3W8"/>
<gene>
    <name evidence="1" type="ORF">D0433_00175</name>
</gene>
<accession>A0A395M3W8</accession>